<evidence type="ECO:0000259" key="1">
    <source>
        <dbReference type="Pfam" id="PF00723"/>
    </source>
</evidence>
<dbReference type="PANTHER" id="PTHR31616:SF10">
    <property type="entry name" value="TREHALASE"/>
    <property type="match status" value="1"/>
</dbReference>
<sequence>MASTGTQWTLRDYAFIGDGERGALIGPRGDYAWMCAPHWDDDAVFGTLIGGTGTYAVTPSDPFVWGGYYEPRSLIWRSRWVTTTGIVECREALAFPGRADTVVVLRRIEAARGQARVDVVLQPAAGFGHRHVRNIRRDDATGCWLATVGSLRMRWAGAPEARVIGGAPADRALTTAVALHEGETVDLVLELSDRELAVDPVSAPQAWTDTEKAWAEAIPRLGPTAAPRDAEHGYAVLRGMTTASGAMVAAASMSLPERADEGANYDYRYAWIRDQCYAGIAIAVDGPHELVTTATTFVSERLLADGPKLMPAYTGTGSPVPEQRKLDLAGYPGGYDLAGNHVRDQFQLDTFGEALLLFAAAARRDLLTGDSRQAIDIAVAAIEDNLDRPDAGIWELGEKHWTHSRLACAAGLRAAAGAGVTRDPGRLSTLADHIVAETSRNSLHPSGRWQRAPDDERVDAALLLASVRGAVPADDPRSVATYRAVQHELSRDHYLYRYRPERGLGTSESAFLLCGFVMSLSALQQGHAVEAYRYFERNRAGCGTPGLFSEEYDIRERQLRGNLPQAFVHALMFEASATLAQSTEDTTERNDP</sequence>
<dbReference type="Pfam" id="PF19291">
    <property type="entry name" value="TREH_N"/>
    <property type="match status" value="1"/>
</dbReference>
<dbReference type="EMBL" id="JAPJDO010000003">
    <property type="protein sequence ID" value="MCX2936152.1"/>
    <property type="molecule type" value="Genomic_DNA"/>
</dbReference>
<name>A0ABT3S9G8_9MYCO</name>
<keyword evidence="3" id="KW-0378">Hydrolase</keyword>
<dbReference type="InterPro" id="IPR008928">
    <property type="entry name" value="6-hairpin_glycosidase_sf"/>
</dbReference>
<dbReference type="SUPFAM" id="SSF48208">
    <property type="entry name" value="Six-hairpin glycosidases"/>
    <property type="match status" value="1"/>
</dbReference>
<accession>A0ABT3S9G8</accession>
<evidence type="ECO:0000313" key="3">
    <source>
        <dbReference type="EMBL" id="MCX2936152.1"/>
    </source>
</evidence>
<dbReference type="Pfam" id="PF00723">
    <property type="entry name" value="Glyco_hydro_15"/>
    <property type="match status" value="1"/>
</dbReference>
<dbReference type="InterPro" id="IPR045582">
    <property type="entry name" value="Trehalase-like_N"/>
</dbReference>
<feature type="domain" description="GH15-like" evidence="1">
    <location>
        <begin position="242"/>
        <end position="575"/>
    </location>
</feature>
<proteinExistence type="predicted"/>
<gene>
    <name evidence="3" type="ORF">ORI27_05550</name>
</gene>
<comment type="caution">
    <text evidence="3">The sequence shown here is derived from an EMBL/GenBank/DDBJ whole genome shotgun (WGS) entry which is preliminary data.</text>
</comment>
<dbReference type="Proteomes" id="UP001300745">
    <property type="component" value="Unassembled WGS sequence"/>
</dbReference>
<protein>
    <submittedName>
        <fullName evidence="3">Glycoside hydrolase family 15 protein</fullName>
    </submittedName>
</protein>
<evidence type="ECO:0000313" key="4">
    <source>
        <dbReference type="Proteomes" id="UP001300745"/>
    </source>
</evidence>
<dbReference type="InterPro" id="IPR012341">
    <property type="entry name" value="6hp_glycosidase-like_sf"/>
</dbReference>
<feature type="domain" description="Trehalase-like N-terminal" evidence="2">
    <location>
        <begin position="14"/>
        <end position="140"/>
    </location>
</feature>
<evidence type="ECO:0000259" key="2">
    <source>
        <dbReference type="Pfam" id="PF19291"/>
    </source>
</evidence>
<keyword evidence="4" id="KW-1185">Reference proteome</keyword>
<dbReference type="InterPro" id="IPR011613">
    <property type="entry name" value="GH15-like"/>
</dbReference>
<dbReference type="RefSeq" id="WP_265995557.1">
    <property type="nucleotide sequence ID" value="NZ_JAPJDN010000003.1"/>
</dbReference>
<organism evidence="3 4">
    <name type="scientific">Mycobacterium pinniadriaticum</name>
    <dbReference type="NCBI Taxonomy" id="2994102"/>
    <lineage>
        <taxon>Bacteria</taxon>
        <taxon>Bacillati</taxon>
        <taxon>Actinomycetota</taxon>
        <taxon>Actinomycetes</taxon>
        <taxon>Mycobacteriales</taxon>
        <taxon>Mycobacteriaceae</taxon>
        <taxon>Mycobacterium</taxon>
    </lineage>
</organism>
<reference evidence="3 4" key="1">
    <citation type="submission" date="2022-11" db="EMBL/GenBank/DDBJ databases">
        <title>Mycobacterium sp. nov.</title>
        <authorList>
            <person name="Papic B."/>
            <person name="Spicic S."/>
            <person name="Duvnjak S."/>
        </authorList>
    </citation>
    <scope>NUCLEOTIDE SEQUENCE [LARGE SCALE GENOMIC DNA]</scope>
    <source>
        <strain evidence="3 4">CVI_P4</strain>
    </source>
</reference>
<dbReference type="PANTHER" id="PTHR31616">
    <property type="entry name" value="TREHALASE"/>
    <property type="match status" value="1"/>
</dbReference>
<dbReference type="GO" id="GO:0016787">
    <property type="term" value="F:hydrolase activity"/>
    <property type="evidence" value="ECO:0007669"/>
    <property type="project" value="UniProtKB-KW"/>
</dbReference>
<dbReference type="Gene3D" id="1.50.10.10">
    <property type="match status" value="1"/>
</dbReference>